<evidence type="ECO:0000313" key="4">
    <source>
        <dbReference type="EMBL" id="KAJ8612134.1"/>
    </source>
</evidence>
<gene>
    <name evidence="4" type="ORF">CTAYLR_002441</name>
</gene>
<name>A0AAD7UNC3_9STRA</name>
<dbReference type="InterPro" id="IPR011009">
    <property type="entry name" value="Kinase-like_dom_sf"/>
</dbReference>
<feature type="region of interest" description="Disordered" evidence="1">
    <location>
        <begin position="433"/>
        <end position="473"/>
    </location>
</feature>
<dbReference type="Proteomes" id="UP001230188">
    <property type="component" value="Unassembled WGS sequence"/>
</dbReference>
<dbReference type="CDD" id="cd05121">
    <property type="entry name" value="ABC1_ADCK3-like"/>
    <property type="match status" value="1"/>
</dbReference>
<feature type="domain" description="Beta-lactamase-related" evidence="2">
    <location>
        <begin position="605"/>
        <end position="975"/>
    </location>
</feature>
<feature type="compositionally biased region" description="Basic residues" evidence="1">
    <location>
        <begin position="444"/>
        <end position="456"/>
    </location>
</feature>
<evidence type="ECO:0000259" key="2">
    <source>
        <dbReference type="Pfam" id="PF00144"/>
    </source>
</evidence>
<proteinExistence type="predicted"/>
<dbReference type="SUPFAM" id="SSF56112">
    <property type="entry name" value="Protein kinase-like (PK-like)"/>
    <property type="match status" value="1"/>
</dbReference>
<organism evidence="4 5">
    <name type="scientific">Chrysophaeum taylorii</name>
    <dbReference type="NCBI Taxonomy" id="2483200"/>
    <lineage>
        <taxon>Eukaryota</taxon>
        <taxon>Sar</taxon>
        <taxon>Stramenopiles</taxon>
        <taxon>Ochrophyta</taxon>
        <taxon>Pelagophyceae</taxon>
        <taxon>Pelagomonadales</taxon>
        <taxon>Pelagomonadaceae</taxon>
        <taxon>Chrysophaeum</taxon>
    </lineage>
</organism>
<feature type="domain" description="ABC1 atypical kinase-like" evidence="3">
    <location>
        <begin position="295"/>
        <end position="399"/>
    </location>
</feature>
<dbReference type="InterPro" id="IPR004147">
    <property type="entry name" value="ABC1_dom"/>
</dbReference>
<dbReference type="AlphaFoldDB" id="A0AAD7UNC3"/>
<sequence>MESTWSALFEMPTRLRLFGRRLQVYGAAYLIYSKYKSAEKAAAALQANDDDAAAVAALWSRTHRECASIAAWHAKSLLGLWCKLAQFMSSRADVMPEEWIEALATMQDAVPARPFWEVAKTIEEEWGVDDVSVVLSWIEPKPIASASIAQVHAATVKSTGEKIALKVQHRQVAAVIEQDLENAAYLVAYVARERPEWDFRPILNEWCDETRRELDFELEARSTEEVAGFLAAAAADATERETPFPRAPRVVRAAAVPRAPFAVVDDAKCFSWSRIWRRRDDDDSAGRPRYVVRPTKRLLPLEFIDGFKPTDATQIEVVRPGGPASVLEDLAAAFAHNIFVDGVFNGDPHPGNMLVSRAEKGRVVLLDFGLTKRLKTKSRLAIAQLVVAASDGDVSGVLRATRALGLDDVVDEPSAAVNVVRFLFRDASPRVAVSRADADDPAPHRPRFAPTRRRRRTSDDDDDPEVAAAETTAASLPLRHFRRQFHEDDAKAEDVDDDDEDDEDDEQAAAPDYLSSATGKMYPKLATPGTILFVLRVIGCLRGIATQLGVSQSYLRALRPHARAALERDQQRRGAPVRVDRPLTPLRQRIAGKLHHLCDSGAACAIQLCAYVDGELVANESRGELGPADPRPTAPDTLFSVFSCGKGVAAALALALVEDGAIDLDAFFVDQRNSRLHNFFTTDLSLTPRSLLEHTSGLSSAWPPKFSAAMATLDADYFASTDAKGTSRAWRDAVRWFRTRAAPARHERGIFHYHAVSFGWLVGGMSERAAGLGYQDLLESRLARPLGIDKHVFAQLPSPTKHSTDDDDDDDDDDDYHDQVWDRLATVCVREEDVAALRGDADDAFGMDPRLINEVSLRALLLPSSTVHASAYGLATMYAALANAGALADGRRLVSEGTARSFAFNFAAACRAKQNLGLNCAPFGFRPYVLSGSDRCQDEHFAFGHAGLGQLHAFGDPETRIAVACVVNKLSSDPTCAFDALAYAVDELGGGRIDLP</sequence>
<dbReference type="Pfam" id="PF03109">
    <property type="entry name" value="ABC1"/>
    <property type="match status" value="2"/>
</dbReference>
<accession>A0AAD7UNC3</accession>
<protein>
    <submittedName>
        <fullName evidence="4">Uncharacterized protein</fullName>
    </submittedName>
</protein>
<feature type="compositionally biased region" description="Acidic residues" evidence="1">
    <location>
        <begin position="494"/>
        <end position="507"/>
    </location>
</feature>
<feature type="region of interest" description="Disordered" evidence="1">
    <location>
        <begin position="486"/>
        <end position="515"/>
    </location>
</feature>
<evidence type="ECO:0000259" key="3">
    <source>
        <dbReference type="Pfam" id="PF03109"/>
    </source>
</evidence>
<dbReference type="InterPro" id="IPR012338">
    <property type="entry name" value="Beta-lactam/transpept-like"/>
</dbReference>
<dbReference type="Pfam" id="PF00144">
    <property type="entry name" value="Beta-lactamase"/>
    <property type="match status" value="1"/>
</dbReference>
<dbReference type="Gene3D" id="3.40.710.10">
    <property type="entry name" value="DD-peptidase/beta-lactamase superfamily"/>
    <property type="match status" value="1"/>
</dbReference>
<keyword evidence="5" id="KW-1185">Reference proteome</keyword>
<dbReference type="SUPFAM" id="SSF56601">
    <property type="entry name" value="beta-lactamase/transpeptidase-like"/>
    <property type="match status" value="1"/>
</dbReference>
<dbReference type="InterPro" id="IPR051130">
    <property type="entry name" value="Mito_struct-func_regulator"/>
</dbReference>
<dbReference type="EMBL" id="JAQMWT010000057">
    <property type="protein sequence ID" value="KAJ8612134.1"/>
    <property type="molecule type" value="Genomic_DNA"/>
</dbReference>
<reference evidence="4" key="1">
    <citation type="submission" date="2023-01" db="EMBL/GenBank/DDBJ databases">
        <title>Metagenome sequencing of chrysophaentin producing Chrysophaeum taylorii.</title>
        <authorList>
            <person name="Davison J."/>
            <person name="Bewley C."/>
        </authorList>
    </citation>
    <scope>NUCLEOTIDE SEQUENCE</scope>
    <source>
        <strain evidence="4">NIES-1699</strain>
    </source>
</reference>
<dbReference type="PANTHER" id="PTHR43173:SF3">
    <property type="entry name" value="ABC1 FAMILY PROTEIN"/>
    <property type="match status" value="1"/>
</dbReference>
<comment type="caution">
    <text evidence="4">The sequence shown here is derived from an EMBL/GenBank/DDBJ whole genome shotgun (WGS) entry which is preliminary data.</text>
</comment>
<feature type="domain" description="ABC1 atypical kinase-like" evidence="3">
    <location>
        <begin position="106"/>
        <end position="228"/>
    </location>
</feature>
<dbReference type="PANTHER" id="PTHR43173">
    <property type="entry name" value="ABC1 FAMILY PROTEIN"/>
    <property type="match status" value="1"/>
</dbReference>
<evidence type="ECO:0000256" key="1">
    <source>
        <dbReference type="SAM" id="MobiDB-lite"/>
    </source>
</evidence>
<dbReference type="InterPro" id="IPR001466">
    <property type="entry name" value="Beta-lactam-related"/>
</dbReference>
<evidence type="ECO:0000313" key="5">
    <source>
        <dbReference type="Proteomes" id="UP001230188"/>
    </source>
</evidence>